<evidence type="ECO:0000256" key="1">
    <source>
        <dbReference type="ARBA" id="ARBA00022737"/>
    </source>
</evidence>
<dbReference type="EMBL" id="JBHUMZ010000021">
    <property type="protein sequence ID" value="MFD2638969.1"/>
    <property type="molecule type" value="Genomic_DNA"/>
</dbReference>
<dbReference type="InterPro" id="IPR019734">
    <property type="entry name" value="TPR_rpt"/>
</dbReference>
<dbReference type="InterPro" id="IPR050498">
    <property type="entry name" value="Ycf3"/>
</dbReference>
<keyword evidence="5" id="KW-1185">Reference proteome</keyword>
<evidence type="ECO:0000256" key="2">
    <source>
        <dbReference type="ARBA" id="ARBA00022803"/>
    </source>
</evidence>
<dbReference type="Pfam" id="PF14559">
    <property type="entry name" value="TPR_19"/>
    <property type="match status" value="1"/>
</dbReference>
<keyword evidence="1" id="KW-0677">Repeat</keyword>
<dbReference type="PROSITE" id="PS50005">
    <property type="entry name" value="TPR"/>
    <property type="match status" value="1"/>
</dbReference>
<name>A0ABW5QAK0_9BACI</name>
<sequence length="325" mass="38892">MQITDSKVLPYRHEGDFYFSYGVKAFQQKRFDKAEKWFKKALELKPKHPLYLSQLSVLYTEIGQYHQANDLLQELVNHHGQAYPDCFYLLANNYAHLGLFYEAKKYGNQYLELEEDGDFKDEVVRLLGMLDQLSAEEYEEDDFDIDSMDEIMIHQETAFYHLEHEEWDEAIEILEEMMTVYPEYFSAKHEYAYALFRKGDQEEAITLEEAWFNQDPSNLHSRLNLVYFYYEYGKISEFNELLPTLFNVYPAYEPQKLKVAMTFARVNENEESLRRFQQVSRHHVSNYLSYYYWYAKVLDANGMCEKSEQIWKEGINKHPSLQSFS</sequence>
<comment type="caution">
    <text evidence="4">The sequence shown here is derived from an EMBL/GenBank/DDBJ whole genome shotgun (WGS) entry which is preliminary data.</text>
</comment>
<organism evidence="4 5">
    <name type="scientific">Piscibacillus salipiscarius</name>
    <dbReference type="NCBI Taxonomy" id="299480"/>
    <lineage>
        <taxon>Bacteria</taxon>
        <taxon>Bacillati</taxon>
        <taxon>Bacillota</taxon>
        <taxon>Bacilli</taxon>
        <taxon>Bacillales</taxon>
        <taxon>Bacillaceae</taxon>
        <taxon>Piscibacillus</taxon>
    </lineage>
</organism>
<dbReference type="Gene3D" id="1.25.40.10">
    <property type="entry name" value="Tetratricopeptide repeat domain"/>
    <property type="match status" value="2"/>
</dbReference>
<evidence type="ECO:0000313" key="4">
    <source>
        <dbReference type="EMBL" id="MFD2638969.1"/>
    </source>
</evidence>
<evidence type="ECO:0000313" key="5">
    <source>
        <dbReference type="Proteomes" id="UP001597452"/>
    </source>
</evidence>
<feature type="repeat" description="TPR" evidence="3">
    <location>
        <begin position="15"/>
        <end position="48"/>
    </location>
</feature>
<reference evidence="5" key="1">
    <citation type="journal article" date="2019" name="Int. J. Syst. Evol. Microbiol.">
        <title>The Global Catalogue of Microorganisms (GCM) 10K type strain sequencing project: providing services to taxonomists for standard genome sequencing and annotation.</title>
        <authorList>
            <consortium name="The Broad Institute Genomics Platform"/>
            <consortium name="The Broad Institute Genome Sequencing Center for Infectious Disease"/>
            <person name="Wu L."/>
            <person name="Ma J."/>
        </authorList>
    </citation>
    <scope>NUCLEOTIDE SEQUENCE [LARGE SCALE GENOMIC DNA]</scope>
    <source>
        <strain evidence="5">TISTR 1571</strain>
    </source>
</reference>
<protein>
    <submittedName>
        <fullName evidence="4">Tetratricopeptide repeat protein</fullName>
    </submittedName>
</protein>
<evidence type="ECO:0000256" key="3">
    <source>
        <dbReference type="PROSITE-ProRule" id="PRU00339"/>
    </source>
</evidence>
<dbReference type="SMART" id="SM00028">
    <property type="entry name" value="TPR"/>
    <property type="match status" value="3"/>
</dbReference>
<gene>
    <name evidence="4" type="ORF">ACFSW4_08850</name>
</gene>
<dbReference type="PANTHER" id="PTHR44858">
    <property type="entry name" value="TETRATRICOPEPTIDE REPEAT PROTEIN 6"/>
    <property type="match status" value="1"/>
</dbReference>
<accession>A0ABW5QAK0</accession>
<dbReference type="Pfam" id="PF13432">
    <property type="entry name" value="TPR_16"/>
    <property type="match status" value="1"/>
</dbReference>
<dbReference type="Proteomes" id="UP001597452">
    <property type="component" value="Unassembled WGS sequence"/>
</dbReference>
<keyword evidence="2 3" id="KW-0802">TPR repeat</keyword>
<dbReference type="PANTHER" id="PTHR44858:SF1">
    <property type="entry name" value="UDP-N-ACETYLGLUCOSAMINE--PEPTIDE N-ACETYLGLUCOSAMINYLTRANSFERASE SPINDLY-RELATED"/>
    <property type="match status" value="1"/>
</dbReference>
<dbReference type="InterPro" id="IPR011990">
    <property type="entry name" value="TPR-like_helical_dom_sf"/>
</dbReference>
<proteinExistence type="predicted"/>
<dbReference type="SUPFAM" id="SSF48452">
    <property type="entry name" value="TPR-like"/>
    <property type="match status" value="1"/>
</dbReference>
<dbReference type="RefSeq" id="WP_377328748.1">
    <property type="nucleotide sequence ID" value="NZ_JBHUMZ010000021.1"/>
</dbReference>